<keyword evidence="3" id="KW-1185">Reference proteome</keyword>
<keyword evidence="1" id="KW-0175">Coiled coil</keyword>
<accession>A0A8X6QN22</accession>
<sequence>MMSRYVEVFKQRGKNYRNHERKFNCSRRPDEGIHRTFDLFFLKEAGLKEVNDELDMLEVYEAKRKDLQKLRKEVQLQLEDLMKEFTELFDLFFFLKEAGLKEVYERVNDESRYVGSYEERGKNYRNYEKEVQLQLEDLMKEFTELLTFSFLKCLKEVYERVNDELDTLEVYEAKRKEFRNLKGSSTAARRPDEEFTELLTFLFLKVFKGSI</sequence>
<evidence type="ECO:0000256" key="1">
    <source>
        <dbReference type="SAM" id="Coils"/>
    </source>
</evidence>
<dbReference type="AlphaFoldDB" id="A0A8X6QN22"/>
<proteinExistence type="predicted"/>
<evidence type="ECO:0000313" key="2">
    <source>
        <dbReference type="EMBL" id="GFU30742.1"/>
    </source>
</evidence>
<gene>
    <name evidence="2" type="ORF">NPIL_79411</name>
</gene>
<evidence type="ECO:0000313" key="3">
    <source>
        <dbReference type="Proteomes" id="UP000887013"/>
    </source>
</evidence>
<protein>
    <submittedName>
        <fullName evidence="2">Uncharacterized protein</fullName>
    </submittedName>
</protein>
<organism evidence="2 3">
    <name type="scientific">Nephila pilipes</name>
    <name type="common">Giant wood spider</name>
    <name type="synonym">Nephila maculata</name>
    <dbReference type="NCBI Taxonomy" id="299642"/>
    <lineage>
        <taxon>Eukaryota</taxon>
        <taxon>Metazoa</taxon>
        <taxon>Ecdysozoa</taxon>
        <taxon>Arthropoda</taxon>
        <taxon>Chelicerata</taxon>
        <taxon>Arachnida</taxon>
        <taxon>Araneae</taxon>
        <taxon>Araneomorphae</taxon>
        <taxon>Entelegynae</taxon>
        <taxon>Araneoidea</taxon>
        <taxon>Nephilidae</taxon>
        <taxon>Nephila</taxon>
    </lineage>
</organism>
<name>A0A8X6QN22_NEPPI</name>
<comment type="caution">
    <text evidence="2">The sequence shown here is derived from an EMBL/GenBank/DDBJ whole genome shotgun (WGS) entry which is preliminary data.</text>
</comment>
<dbReference type="EMBL" id="BMAW01033536">
    <property type="protein sequence ID" value="GFU30742.1"/>
    <property type="molecule type" value="Genomic_DNA"/>
</dbReference>
<reference evidence="2" key="1">
    <citation type="submission" date="2020-08" db="EMBL/GenBank/DDBJ databases">
        <title>Multicomponent nature underlies the extraordinary mechanical properties of spider dragline silk.</title>
        <authorList>
            <person name="Kono N."/>
            <person name="Nakamura H."/>
            <person name="Mori M."/>
            <person name="Yoshida Y."/>
            <person name="Ohtoshi R."/>
            <person name="Malay A.D."/>
            <person name="Moran D.A.P."/>
            <person name="Tomita M."/>
            <person name="Numata K."/>
            <person name="Arakawa K."/>
        </authorList>
    </citation>
    <scope>NUCLEOTIDE SEQUENCE</scope>
</reference>
<dbReference type="Proteomes" id="UP000887013">
    <property type="component" value="Unassembled WGS sequence"/>
</dbReference>
<feature type="coiled-coil region" evidence="1">
    <location>
        <begin position="50"/>
        <end position="84"/>
    </location>
</feature>